<name>A0A1Y2BXQ3_9FUNG</name>
<dbReference type="OrthoDB" id="5340910at2759"/>
<evidence type="ECO:0000256" key="1">
    <source>
        <dbReference type="ARBA" id="ARBA00022443"/>
    </source>
</evidence>
<protein>
    <recommendedName>
        <fullName evidence="4">SH3 domain-containing protein</fullName>
    </recommendedName>
</protein>
<dbReference type="InterPro" id="IPR036028">
    <property type="entry name" value="SH3-like_dom_sf"/>
</dbReference>
<proteinExistence type="predicted"/>
<sequence length="389" mass="42804">MPPYYVDPHNVAAYPQYETLENVIAQQRRDLAVNNLPGGSGSSPSSPTVASTVYTSLTHPNTALPIAAGFVAIGIVASVFLFVHYAHERKKPHLDHLEHFAKSPKIDHYAAAAKLEPLDLKNENVIKSVALPPPVFQERTGNKEEESVEVMSLMRKIRGKGKIEGGEPPAIPQECHGFKNMQRRISGGRGEGQRSRPDSLIAFGDSHLLSTQLTPSSTPSDHQVNSVPVIQIEAGSEGNRTRESSIAVNEATQIDVHVHASTTTNKSEKRSVPLKSNCEVSSSLGEIQQLAQDSKRSSCTSVSILSSQVMRYRVERPWIPQQKDELALKVGDIVHVYQVFNDCWCEGFVDDDVEEKEGMFPRECLGEHPLSLWDLAGAKAELEMEPLDD</sequence>
<keyword evidence="1 2" id="KW-0728">SH3 domain</keyword>
<dbReference type="EMBL" id="MCGO01000039">
    <property type="protein sequence ID" value="ORY39533.1"/>
    <property type="molecule type" value="Genomic_DNA"/>
</dbReference>
<keyword evidence="3" id="KW-1133">Transmembrane helix</keyword>
<gene>
    <name evidence="5" type="ORF">BCR33DRAFT_719998</name>
</gene>
<dbReference type="InterPro" id="IPR001452">
    <property type="entry name" value="SH3_domain"/>
</dbReference>
<keyword evidence="3" id="KW-0812">Transmembrane</keyword>
<keyword evidence="6" id="KW-1185">Reference proteome</keyword>
<evidence type="ECO:0000259" key="4">
    <source>
        <dbReference type="PROSITE" id="PS50002"/>
    </source>
</evidence>
<dbReference type="AlphaFoldDB" id="A0A1Y2BXQ3"/>
<organism evidence="5 6">
    <name type="scientific">Rhizoclosmatium globosum</name>
    <dbReference type="NCBI Taxonomy" id="329046"/>
    <lineage>
        <taxon>Eukaryota</taxon>
        <taxon>Fungi</taxon>
        <taxon>Fungi incertae sedis</taxon>
        <taxon>Chytridiomycota</taxon>
        <taxon>Chytridiomycota incertae sedis</taxon>
        <taxon>Chytridiomycetes</taxon>
        <taxon>Chytridiales</taxon>
        <taxon>Chytriomycetaceae</taxon>
        <taxon>Rhizoclosmatium</taxon>
    </lineage>
</organism>
<dbReference type="PROSITE" id="PS50002">
    <property type="entry name" value="SH3"/>
    <property type="match status" value="1"/>
</dbReference>
<evidence type="ECO:0000256" key="3">
    <source>
        <dbReference type="SAM" id="Phobius"/>
    </source>
</evidence>
<dbReference type="Gene3D" id="2.30.30.40">
    <property type="entry name" value="SH3 Domains"/>
    <property type="match status" value="1"/>
</dbReference>
<keyword evidence="3" id="KW-0472">Membrane</keyword>
<feature type="domain" description="SH3" evidence="4">
    <location>
        <begin position="307"/>
        <end position="370"/>
    </location>
</feature>
<accession>A0A1Y2BXQ3</accession>
<dbReference type="SUPFAM" id="SSF50044">
    <property type="entry name" value="SH3-domain"/>
    <property type="match status" value="1"/>
</dbReference>
<comment type="caution">
    <text evidence="5">The sequence shown here is derived from an EMBL/GenBank/DDBJ whole genome shotgun (WGS) entry which is preliminary data.</text>
</comment>
<feature type="transmembrane region" description="Helical" evidence="3">
    <location>
        <begin position="63"/>
        <end position="83"/>
    </location>
</feature>
<evidence type="ECO:0000256" key="2">
    <source>
        <dbReference type="PROSITE-ProRule" id="PRU00192"/>
    </source>
</evidence>
<dbReference type="SMART" id="SM00326">
    <property type="entry name" value="SH3"/>
    <property type="match status" value="1"/>
</dbReference>
<dbReference type="Pfam" id="PF07653">
    <property type="entry name" value="SH3_2"/>
    <property type="match status" value="1"/>
</dbReference>
<evidence type="ECO:0000313" key="6">
    <source>
        <dbReference type="Proteomes" id="UP000193642"/>
    </source>
</evidence>
<evidence type="ECO:0000313" key="5">
    <source>
        <dbReference type="EMBL" id="ORY39533.1"/>
    </source>
</evidence>
<reference evidence="5 6" key="1">
    <citation type="submission" date="2016-07" db="EMBL/GenBank/DDBJ databases">
        <title>Pervasive Adenine N6-methylation of Active Genes in Fungi.</title>
        <authorList>
            <consortium name="DOE Joint Genome Institute"/>
            <person name="Mondo S.J."/>
            <person name="Dannebaum R.O."/>
            <person name="Kuo R.C."/>
            <person name="Labutti K."/>
            <person name="Haridas S."/>
            <person name="Kuo A."/>
            <person name="Salamov A."/>
            <person name="Ahrendt S.R."/>
            <person name="Lipzen A."/>
            <person name="Sullivan W."/>
            <person name="Andreopoulos W.B."/>
            <person name="Clum A."/>
            <person name="Lindquist E."/>
            <person name="Daum C."/>
            <person name="Ramamoorthy G.K."/>
            <person name="Gryganskyi A."/>
            <person name="Culley D."/>
            <person name="Magnuson J.K."/>
            <person name="James T.Y."/>
            <person name="O'Malley M.A."/>
            <person name="Stajich J.E."/>
            <person name="Spatafora J.W."/>
            <person name="Visel A."/>
            <person name="Grigoriev I.V."/>
        </authorList>
    </citation>
    <scope>NUCLEOTIDE SEQUENCE [LARGE SCALE GENOMIC DNA]</scope>
    <source>
        <strain evidence="5 6">JEL800</strain>
    </source>
</reference>
<dbReference type="Proteomes" id="UP000193642">
    <property type="component" value="Unassembled WGS sequence"/>
</dbReference>